<evidence type="ECO:0000313" key="2">
    <source>
        <dbReference type="EMBL" id="SDS58223.1"/>
    </source>
</evidence>
<evidence type="ECO:0000313" key="3">
    <source>
        <dbReference type="Proteomes" id="UP000198963"/>
    </source>
</evidence>
<organism evidence="2 3">
    <name type="scientific">Winogradskyella sediminis</name>
    <dbReference type="NCBI Taxonomy" id="1382466"/>
    <lineage>
        <taxon>Bacteria</taxon>
        <taxon>Pseudomonadati</taxon>
        <taxon>Bacteroidota</taxon>
        <taxon>Flavobacteriia</taxon>
        <taxon>Flavobacteriales</taxon>
        <taxon>Flavobacteriaceae</taxon>
        <taxon>Winogradskyella</taxon>
    </lineage>
</organism>
<sequence length="193" mass="22514">MRENKLHEDQKYIDGLANNNTTVIKEIYVKFSSRVIQYINQNNGDAYDAQDVIQETIIAIYNQAKQQKLHLTCPFETYFFYLCKRKWLNRLKENVDDVKIMDENELNTDNTAKVLSVETSVYEQNHALYNEVFQHLDDACKEILRATFSTKPKAEVAKSLKINYADAVNQKVLCIGELTQLVQNAPKFNLQFY</sequence>
<dbReference type="RefSeq" id="WP_092446493.1">
    <property type="nucleotide sequence ID" value="NZ_JBLXFM010000007.1"/>
</dbReference>
<protein>
    <submittedName>
        <fullName evidence="2">RNA polymerase sigma factor, sigma-70 family</fullName>
    </submittedName>
</protein>
<proteinExistence type="predicted"/>
<dbReference type="EMBL" id="LT629774">
    <property type="protein sequence ID" value="SDS58223.1"/>
    <property type="molecule type" value="Genomic_DNA"/>
</dbReference>
<dbReference type="Gene3D" id="1.10.1740.10">
    <property type="match status" value="1"/>
</dbReference>
<dbReference type="STRING" id="1249933.SAMN04489797_1917"/>
<dbReference type="Proteomes" id="UP000198963">
    <property type="component" value="Chromosome I"/>
</dbReference>
<dbReference type="AlphaFoldDB" id="A0A1H1TDC3"/>
<accession>A0A1H1TDC3</accession>
<feature type="domain" description="RNA polymerase sigma-70 region 2" evidence="1">
    <location>
        <begin position="30"/>
        <end position="93"/>
    </location>
</feature>
<dbReference type="InterPro" id="IPR007627">
    <property type="entry name" value="RNA_pol_sigma70_r2"/>
</dbReference>
<dbReference type="Pfam" id="PF04542">
    <property type="entry name" value="Sigma70_r2"/>
    <property type="match status" value="1"/>
</dbReference>
<dbReference type="SUPFAM" id="SSF88946">
    <property type="entry name" value="Sigma2 domain of RNA polymerase sigma factors"/>
    <property type="match status" value="1"/>
</dbReference>
<gene>
    <name evidence="2" type="ORF">SAMN04489797_1917</name>
</gene>
<reference evidence="2 3" key="1">
    <citation type="submission" date="2016-10" db="EMBL/GenBank/DDBJ databases">
        <authorList>
            <person name="Varghese N."/>
            <person name="Submissions S."/>
        </authorList>
    </citation>
    <scope>NUCLEOTIDE SEQUENCE [LARGE SCALE GENOMIC DNA]</scope>
    <source>
        <strain evidence="2 3">RHA_55</strain>
    </source>
</reference>
<dbReference type="GO" id="GO:0003700">
    <property type="term" value="F:DNA-binding transcription factor activity"/>
    <property type="evidence" value="ECO:0007669"/>
    <property type="project" value="InterPro"/>
</dbReference>
<dbReference type="GO" id="GO:0006352">
    <property type="term" value="P:DNA-templated transcription initiation"/>
    <property type="evidence" value="ECO:0007669"/>
    <property type="project" value="InterPro"/>
</dbReference>
<dbReference type="InterPro" id="IPR013325">
    <property type="entry name" value="RNA_pol_sigma_r2"/>
</dbReference>
<name>A0A1H1TDC3_9FLAO</name>
<evidence type="ECO:0000259" key="1">
    <source>
        <dbReference type="Pfam" id="PF04542"/>
    </source>
</evidence>
<keyword evidence="3" id="KW-1185">Reference proteome</keyword>